<feature type="compositionally biased region" description="Basic and acidic residues" evidence="1">
    <location>
        <begin position="51"/>
        <end position="68"/>
    </location>
</feature>
<keyword evidence="4" id="KW-1185">Reference proteome</keyword>
<keyword evidence="2" id="KW-1133">Transmembrane helix</keyword>
<dbReference type="RefSeq" id="WP_143005881.1">
    <property type="nucleotide sequence ID" value="NZ_FNBU01000010.1"/>
</dbReference>
<organism evidence="3 4">
    <name type="scientific">Sporolituus thermophilus DSM 23256</name>
    <dbReference type="NCBI Taxonomy" id="1123285"/>
    <lineage>
        <taxon>Bacteria</taxon>
        <taxon>Bacillati</taxon>
        <taxon>Bacillota</taxon>
        <taxon>Negativicutes</taxon>
        <taxon>Selenomonadales</taxon>
        <taxon>Sporomusaceae</taxon>
        <taxon>Sporolituus</taxon>
    </lineage>
</organism>
<proteinExistence type="predicted"/>
<gene>
    <name evidence="3" type="ORF">SAMN05660235_01537</name>
</gene>
<evidence type="ECO:0000313" key="4">
    <source>
        <dbReference type="Proteomes" id="UP000243333"/>
    </source>
</evidence>
<feature type="transmembrane region" description="Helical" evidence="2">
    <location>
        <begin position="6"/>
        <end position="24"/>
    </location>
</feature>
<evidence type="ECO:0000256" key="2">
    <source>
        <dbReference type="SAM" id="Phobius"/>
    </source>
</evidence>
<name>A0A1G7KYV0_9FIRM</name>
<feature type="region of interest" description="Disordered" evidence="1">
    <location>
        <begin position="29"/>
        <end position="68"/>
    </location>
</feature>
<reference evidence="4" key="1">
    <citation type="submission" date="2016-10" db="EMBL/GenBank/DDBJ databases">
        <authorList>
            <person name="Varghese N."/>
            <person name="Submissions S."/>
        </authorList>
    </citation>
    <scope>NUCLEOTIDE SEQUENCE [LARGE SCALE GENOMIC DNA]</scope>
    <source>
        <strain evidence="4">DSM 23256</strain>
    </source>
</reference>
<evidence type="ECO:0000256" key="1">
    <source>
        <dbReference type="SAM" id="MobiDB-lite"/>
    </source>
</evidence>
<dbReference type="AlphaFoldDB" id="A0A1G7KYV0"/>
<keyword evidence="2" id="KW-0472">Membrane</keyword>
<evidence type="ECO:0000313" key="3">
    <source>
        <dbReference type="EMBL" id="SDF42437.1"/>
    </source>
</evidence>
<accession>A0A1G7KYV0</accession>
<dbReference type="EMBL" id="FNBU01000010">
    <property type="protein sequence ID" value="SDF42437.1"/>
    <property type="molecule type" value="Genomic_DNA"/>
</dbReference>
<protein>
    <submittedName>
        <fullName evidence="3">Uncharacterized protein</fullName>
    </submittedName>
</protein>
<keyword evidence="2" id="KW-0812">Transmembrane</keyword>
<feature type="compositionally biased region" description="Low complexity" evidence="1">
    <location>
        <begin position="31"/>
        <end position="42"/>
    </location>
</feature>
<dbReference type="Proteomes" id="UP000243333">
    <property type="component" value="Unassembled WGS sequence"/>
</dbReference>
<sequence length="68" mass="7344">MEWQDIIQYGLIFGVMFLMMRFGGCCGGHSHGSSKSNGHKSGCCGGNQTGKETELTGKNSETEKQSCH</sequence>